<dbReference type="GO" id="GO:0009428">
    <property type="term" value="C:bacterial-type flagellum basal body, distal rod, P ring"/>
    <property type="evidence" value="ECO:0007669"/>
    <property type="project" value="InterPro"/>
</dbReference>
<keyword evidence="4" id="KW-0975">Bacterial flagellum</keyword>
<keyword evidence="6" id="KW-1133">Transmembrane helix</keyword>
<dbReference type="PANTHER" id="PTHR30381">
    <property type="entry name" value="FLAGELLAR P-RING PERIPLASMIC PROTEIN FLGI"/>
    <property type="match status" value="1"/>
</dbReference>
<dbReference type="GO" id="GO:0005198">
    <property type="term" value="F:structural molecule activity"/>
    <property type="evidence" value="ECO:0007669"/>
    <property type="project" value="InterPro"/>
</dbReference>
<proteinExistence type="predicted"/>
<accession>M5RIS1</accession>
<dbReference type="SUPFAM" id="SSF48371">
    <property type="entry name" value="ARM repeat"/>
    <property type="match status" value="1"/>
</dbReference>
<keyword evidence="7" id="KW-0969">Cilium</keyword>
<dbReference type="Pfam" id="PF02119">
    <property type="entry name" value="FlgI"/>
    <property type="match status" value="1"/>
</dbReference>
<gene>
    <name evidence="7" type="ORF">RMSM_03864</name>
</gene>
<dbReference type="InterPro" id="IPR016024">
    <property type="entry name" value="ARM-type_fold"/>
</dbReference>
<evidence type="ECO:0000256" key="6">
    <source>
        <dbReference type="SAM" id="Phobius"/>
    </source>
</evidence>
<dbReference type="Proteomes" id="UP000011991">
    <property type="component" value="Unassembled WGS sequence"/>
</dbReference>
<evidence type="ECO:0000313" key="7">
    <source>
        <dbReference type="EMBL" id="EMI19213.1"/>
    </source>
</evidence>
<evidence type="ECO:0000256" key="5">
    <source>
        <dbReference type="SAM" id="MobiDB-lite"/>
    </source>
</evidence>
<feature type="transmembrane region" description="Helical" evidence="6">
    <location>
        <begin position="21"/>
        <end position="39"/>
    </location>
</feature>
<comment type="function">
    <text evidence="1">Assembles around the rod to form the L-ring and probably protects the motor/basal body from shearing forces during rotation.</text>
</comment>
<feature type="region of interest" description="Disordered" evidence="5">
    <location>
        <begin position="559"/>
        <end position="586"/>
    </location>
</feature>
<keyword evidence="6" id="KW-0472">Membrane</keyword>
<evidence type="ECO:0000313" key="8">
    <source>
        <dbReference type="Proteomes" id="UP000011991"/>
    </source>
</evidence>
<dbReference type="PROSITE" id="PS51257">
    <property type="entry name" value="PROKAR_LIPOPROTEIN"/>
    <property type="match status" value="1"/>
</dbReference>
<keyword evidence="7" id="KW-0282">Flagellum</keyword>
<evidence type="ECO:0000256" key="2">
    <source>
        <dbReference type="ARBA" id="ARBA00004117"/>
    </source>
</evidence>
<dbReference type="InterPro" id="IPR001782">
    <property type="entry name" value="Flag_FlgI"/>
</dbReference>
<dbReference type="InterPro" id="IPR011989">
    <property type="entry name" value="ARM-like"/>
</dbReference>
<reference evidence="7 8" key="1">
    <citation type="journal article" date="2013" name="Mar. Genomics">
        <title>Expression of sulfatases in Rhodopirellula baltica and the diversity of sulfatases in the genus Rhodopirellula.</title>
        <authorList>
            <person name="Wegner C.E."/>
            <person name="Richter-Heitmann T."/>
            <person name="Klindworth A."/>
            <person name="Klockow C."/>
            <person name="Richter M."/>
            <person name="Achstetter T."/>
            <person name="Glockner F.O."/>
            <person name="Harder J."/>
        </authorList>
    </citation>
    <scope>NUCLEOTIDE SEQUENCE [LARGE SCALE GENOMIC DNA]</scope>
    <source>
        <strain evidence="7 8">SM1</strain>
    </source>
</reference>
<dbReference type="GO" id="GO:0071973">
    <property type="term" value="P:bacterial-type flagellum-dependent cell motility"/>
    <property type="evidence" value="ECO:0007669"/>
    <property type="project" value="InterPro"/>
</dbReference>
<keyword evidence="6" id="KW-0812">Transmembrane</keyword>
<comment type="caution">
    <text evidence="7">The sequence shown here is derived from an EMBL/GenBank/DDBJ whole genome shotgun (WGS) entry which is preliminary data.</text>
</comment>
<keyword evidence="8" id="KW-1185">Reference proteome</keyword>
<dbReference type="Pfam" id="PF13646">
    <property type="entry name" value="HEAT_2"/>
    <property type="match status" value="1"/>
</dbReference>
<dbReference type="PATRIC" id="fig|1265738.3.peg.3874"/>
<dbReference type="AlphaFoldDB" id="M5RIS1"/>
<dbReference type="Gene3D" id="1.25.10.10">
    <property type="entry name" value="Leucine-rich Repeat Variant"/>
    <property type="match status" value="1"/>
</dbReference>
<dbReference type="PRINTS" id="PR01010">
    <property type="entry name" value="FLGPRINGFLGI"/>
</dbReference>
<keyword evidence="3" id="KW-0732">Signal</keyword>
<dbReference type="EMBL" id="ANOG01000550">
    <property type="protein sequence ID" value="EMI19213.1"/>
    <property type="molecule type" value="Genomic_DNA"/>
</dbReference>
<comment type="subcellular location">
    <subcellularLocation>
        <location evidence="2">Bacterial flagellum basal body</location>
    </subcellularLocation>
</comment>
<keyword evidence="7" id="KW-0966">Cell projection</keyword>
<sequence length="586" mass="64491">MQGRKPKIITDSAPRRVRINVLMAICITLIAAGGCTSFWRSGADENDKDARLKELMKVPKPPDLIRDASIVQGMNTIQVDGVAAINGLAGTGAPAIPSLFRDQLLEEMRRHEVQDPNHFLELEETALVRVRAYVPPGARRGDPVDLKITSPPRTEVTDLHGGWMLESRLRHQQVLQSSVRQSEVMIVGTGPVLTRADHDPATDAAYRLEGRVLGGGRIQISRKLGLILRPEFQHVKMASAITDAINRRFYFFDGTTRRGIAKAIEDDYIEIEVHPRYRDNIGRLMAVVRALGVAPESSATQTRLVNLGKRLSEPATSSDAALQLEGLGDSAIPTLLQGIESANPELRFYAAEALAYLDRPEAIDPLIDAVVQTSAFRHPALLALQGMEQQLAIDGLARLMNESSLETRYGAFCSIRRRPDGRQHLNGRVVGTTFRMYEVAPDGPAAVIVSLREKPEIVLMGRPQALKIESFLMGPSGLILKNEKERPGHIRISRFQAGQDDRRLIVPSSLAMVIEGIAEVGGGYGDVVAVLREAKQKGFLVDQLAIDPLPRSMRTYFRDDHHDEANNDESNADEAGTESDTTQPTE</sequence>
<evidence type="ECO:0000256" key="4">
    <source>
        <dbReference type="ARBA" id="ARBA00023143"/>
    </source>
</evidence>
<protein>
    <submittedName>
        <fullName evidence="7">Flagellar P-ring protein</fullName>
    </submittedName>
</protein>
<dbReference type="GO" id="GO:0030288">
    <property type="term" value="C:outer membrane-bounded periplasmic space"/>
    <property type="evidence" value="ECO:0007669"/>
    <property type="project" value="InterPro"/>
</dbReference>
<feature type="compositionally biased region" description="Acidic residues" evidence="5">
    <location>
        <begin position="566"/>
        <end position="577"/>
    </location>
</feature>
<name>M5RIS1_9BACT</name>
<evidence type="ECO:0000256" key="3">
    <source>
        <dbReference type="ARBA" id="ARBA00022729"/>
    </source>
</evidence>
<organism evidence="7 8">
    <name type="scientific">Rhodopirellula maiorica SM1</name>
    <dbReference type="NCBI Taxonomy" id="1265738"/>
    <lineage>
        <taxon>Bacteria</taxon>
        <taxon>Pseudomonadati</taxon>
        <taxon>Planctomycetota</taxon>
        <taxon>Planctomycetia</taxon>
        <taxon>Pirellulales</taxon>
        <taxon>Pirellulaceae</taxon>
        <taxon>Novipirellula</taxon>
    </lineage>
</organism>
<evidence type="ECO:0000256" key="1">
    <source>
        <dbReference type="ARBA" id="ARBA00002591"/>
    </source>
</evidence>
<dbReference type="PANTHER" id="PTHR30381:SF0">
    <property type="entry name" value="FLAGELLAR P-RING PROTEIN"/>
    <property type="match status" value="1"/>
</dbReference>